<evidence type="ECO:0000259" key="2">
    <source>
        <dbReference type="SMART" id="SM00854"/>
    </source>
</evidence>
<dbReference type="InterPro" id="IPR052169">
    <property type="entry name" value="CW_Biosynth-Accessory"/>
</dbReference>
<dbReference type="RefSeq" id="WP_252110186.1">
    <property type="nucleotide sequence ID" value="NZ_JAMSCK010000001.1"/>
</dbReference>
<dbReference type="Pfam" id="PF09587">
    <property type="entry name" value="PGA_cap"/>
    <property type="match status" value="1"/>
</dbReference>
<protein>
    <submittedName>
        <fullName evidence="3">CapA family protein</fullName>
    </submittedName>
</protein>
<dbReference type="Gene3D" id="3.60.21.10">
    <property type="match status" value="1"/>
</dbReference>
<dbReference type="EMBL" id="JAMSCK010000001">
    <property type="protein sequence ID" value="MCM8567757.1"/>
    <property type="molecule type" value="Genomic_DNA"/>
</dbReference>
<sequence length="376" mass="42711">MKPSGPENDNTVKLFLAGDVMVGRGIDQALPYSVPPILYEAYVKDARRYLQIAERENGDIETPVSYEYIWGDAMDIWQREKPDFKLVNLETSITTYDEPWPRKGIHYRMHPKNVELLTAAGIGYVSLANNHMLDWSRPGMEETIRSLKETGIEFSGAGENEKMASKPSLFQKAGSRILVFSYGAWNSGIPSSWAAGKSESGLNYLGAFGDEELEEIKKNIQSYKQSGDLVVFSIHWGGNWGYKVPEEHREFAHALIDQAEVDMIFGHSSHHPLGMEVYNSKLIIYGAGDFINDYEGIRGHDEYRPELSLMYFPEINTENGHLTSLKMIPMEIMKFSLKQAGKEQAAWLKKALTREGEALGTELRMDEDNILWLQWK</sequence>
<evidence type="ECO:0000313" key="3">
    <source>
        <dbReference type="EMBL" id="MCM8567757.1"/>
    </source>
</evidence>
<reference evidence="3" key="1">
    <citation type="submission" date="2022-06" db="EMBL/GenBank/DDBJ databases">
        <title>Gramella sediminis sp. nov., isolated from deep-sea sediment of the Indian Ocean.</title>
        <authorList>
            <person name="Yang L."/>
        </authorList>
    </citation>
    <scope>NUCLEOTIDE SEQUENCE</scope>
    <source>
        <strain evidence="3">HMD3159</strain>
    </source>
</reference>
<evidence type="ECO:0000256" key="1">
    <source>
        <dbReference type="ARBA" id="ARBA00005662"/>
    </source>
</evidence>
<dbReference type="Proteomes" id="UP001155077">
    <property type="component" value="Unassembled WGS sequence"/>
</dbReference>
<comment type="similarity">
    <text evidence="1">Belongs to the CapA family.</text>
</comment>
<organism evidence="3 4">
    <name type="scientific">Gramella jeungdoensis</name>
    <dbReference type="NCBI Taxonomy" id="708091"/>
    <lineage>
        <taxon>Bacteria</taxon>
        <taxon>Pseudomonadati</taxon>
        <taxon>Bacteroidota</taxon>
        <taxon>Flavobacteriia</taxon>
        <taxon>Flavobacteriales</taxon>
        <taxon>Flavobacteriaceae</taxon>
        <taxon>Christiangramia</taxon>
    </lineage>
</organism>
<dbReference type="InterPro" id="IPR019079">
    <property type="entry name" value="Capsule_synth_CapA"/>
</dbReference>
<dbReference type="PANTHER" id="PTHR33393:SF11">
    <property type="entry name" value="POLYGLUTAMINE SYNTHESIS ACCESSORY PROTEIN RV0574C-RELATED"/>
    <property type="match status" value="1"/>
</dbReference>
<dbReference type="PANTHER" id="PTHR33393">
    <property type="entry name" value="POLYGLUTAMINE SYNTHESIS ACCESSORY PROTEIN RV0574C-RELATED"/>
    <property type="match status" value="1"/>
</dbReference>
<accession>A0ABT0YW96</accession>
<dbReference type="CDD" id="cd07381">
    <property type="entry name" value="MPP_CapA"/>
    <property type="match status" value="1"/>
</dbReference>
<proteinExistence type="inferred from homology"/>
<dbReference type="SMART" id="SM00854">
    <property type="entry name" value="PGA_cap"/>
    <property type="match status" value="1"/>
</dbReference>
<dbReference type="SUPFAM" id="SSF56300">
    <property type="entry name" value="Metallo-dependent phosphatases"/>
    <property type="match status" value="1"/>
</dbReference>
<name>A0ABT0YW96_9FLAO</name>
<keyword evidence="4" id="KW-1185">Reference proteome</keyword>
<evidence type="ECO:0000313" key="4">
    <source>
        <dbReference type="Proteomes" id="UP001155077"/>
    </source>
</evidence>
<dbReference type="InterPro" id="IPR029052">
    <property type="entry name" value="Metallo-depent_PP-like"/>
</dbReference>
<feature type="domain" description="Capsule synthesis protein CapA" evidence="2">
    <location>
        <begin position="13"/>
        <end position="294"/>
    </location>
</feature>
<gene>
    <name evidence="3" type="ORF">NE848_00070</name>
</gene>
<comment type="caution">
    <text evidence="3">The sequence shown here is derived from an EMBL/GenBank/DDBJ whole genome shotgun (WGS) entry which is preliminary data.</text>
</comment>